<evidence type="ECO:0000313" key="2">
    <source>
        <dbReference type="EMBL" id="KAK8486875.1"/>
    </source>
</evidence>
<organism evidence="2 3">
    <name type="scientific">Hibiscus sabdariffa</name>
    <name type="common">roselle</name>
    <dbReference type="NCBI Taxonomy" id="183260"/>
    <lineage>
        <taxon>Eukaryota</taxon>
        <taxon>Viridiplantae</taxon>
        <taxon>Streptophyta</taxon>
        <taxon>Embryophyta</taxon>
        <taxon>Tracheophyta</taxon>
        <taxon>Spermatophyta</taxon>
        <taxon>Magnoliopsida</taxon>
        <taxon>eudicotyledons</taxon>
        <taxon>Gunneridae</taxon>
        <taxon>Pentapetalae</taxon>
        <taxon>rosids</taxon>
        <taxon>malvids</taxon>
        <taxon>Malvales</taxon>
        <taxon>Malvaceae</taxon>
        <taxon>Malvoideae</taxon>
        <taxon>Hibiscus</taxon>
    </lineage>
</organism>
<dbReference type="Pfam" id="PF13456">
    <property type="entry name" value="RVT_3"/>
    <property type="match status" value="1"/>
</dbReference>
<evidence type="ECO:0000313" key="3">
    <source>
        <dbReference type="Proteomes" id="UP001396334"/>
    </source>
</evidence>
<keyword evidence="3" id="KW-1185">Reference proteome</keyword>
<gene>
    <name evidence="2" type="ORF">V6N11_058265</name>
</gene>
<proteinExistence type="predicted"/>
<accession>A0ABR2A239</accession>
<reference evidence="2 3" key="1">
    <citation type="journal article" date="2024" name="G3 (Bethesda)">
        <title>Genome assembly of Hibiscus sabdariffa L. provides insights into metabolisms of medicinal natural products.</title>
        <authorList>
            <person name="Kim T."/>
        </authorList>
    </citation>
    <scope>NUCLEOTIDE SEQUENCE [LARGE SCALE GENOMIC DNA]</scope>
    <source>
        <strain evidence="2">TK-2024</strain>
        <tissue evidence="2">Old leaves</tissue>
    </source>
</reference>
<dbReference type="Proteomes" id="UP001396334">
    <property type="component" value="Unassembled WGS sequence"/>
</dbReference>
<feature type="domain" description="RNase H type-1" evidence="1">
    <location>
        <begin position="2"/>
        <end position="61"/>
    </location>
</feature>
<dbReference type="InterPro" id="IPR002156">
    <property type="entry name" value="RNaseH_domain"/>
</dbReference>
<name>A0ABR2A239_9ROSI</name>
<dbReference type="EMBL" id="JBBPBN010000420">
    <property type="protein sequence ID" value="KAK8486875.1"/>
    <property type="molecule type" value="Genomic_DNA"/>
</dbReference>
<comment type="caution">
    <text evidence="2">The sequence shown here is derived from an EMBL/GenBank/DDBJ whole genome shotgun (WGS) entry which is preliminary data.</text>
</comment>
<sequence length="94" mass="10348">MHVILESDSFTIISKLRSVEDDLSILRPYISDAKTMSRAFASCRFAFTSMSGNGGAHCLARLGNGLAIDLFWVEEVPPQVFALVQADRRCSDPP</sequence>
<evidence type="ECO:0000259" key="1">
    <source>
        <dbReference type="Pfam" id="PF13456"/>
    </source>
</evidence>
<protein>
    <recommendedName>
        <fullName evidence="1">RNase H type-1 domain-containing protein</fullName>
    </recommendedName>
</protein>